<keyword evidence="2" id="KW-1185">Reference proteome</keyword>
<protein>
    <submittedName>
        <fullName evidence="1">Uncharacterized protein</fullName>
    </submittedName>
</protein>
<dbReference type="AlphaFoldDB" id="A0AAE0FNU4"/>
<sequence length="377" mass="41436">MVEFCRSRSGKQWQTVVLGVLLTALLTLVGVLLQEEGDQTSYPASSNAVASISSKDAAFASEDETIPSVAWSAVGSSTPPNGNVTRFLVVKPECRMSPVTLEYTINRLRNSTVSMSPYPHLHVVDVFEPGYYSNCILHYMPPDNLPATEDVYSKINKNQPRYGLKIAGQRGPGVLGHQRSTEGSPFKPLTGAILKNAEPTQSGGAGFVHQFWVEFGKAFGSAELRDLFLDKFAPTLKTRGINLDVVKKNKNAFFALDLSRDLAGYAIGAHTDSRSKLVTTLFYLPRDTQLEYMGTMVVQSKSGRTQQESARIPMKLKDLKTVKTAPFVPNAMFAFAPCTSSWHAVRKLQAGHTMTRDTIQGFIKSPVKKPKAKCPKR</sequence>
<evidence type="ECO:0000313" key="1">
    <source>
        <dbReference type="EMBL" id="KAK3263080.1"/>
    </source>
</evidence>
<dbReference type="Proteomes" id="UP001190700">
    <property type="component" value="Unassembled WGS sequence"/>
</dbReference>
<evidence type="ECO:0000313" key="2">
    <source>
        <dbReference type="Proteomes" id="UP001190700"/>
    </source>
</evidence>
<proteinExistence type="predicted"/>
<organism evidence="1 2">
    <name type="scientific">Cymbomonas tetramitiformis</name>
    <dbReference type="NCBI Taxonomy" id="36881"/>
    <lineage>
        <taxon>Eukaryota</taxon>
        <taxon>Viridiplantae</taxon>
        <taxon>Chlorophyta</taxon>
        <taxon>Pyramimonadophyceae</taxon>
        <taxon>Pyramimonadales</taxon>
        <taxon>Pyramimonadaceae</taxon>
        <taxon>Cymbomonas</taxon>
    </lineage>
</organism>
<dbReference type="EMBL" id="LGRX02015739">
    <property type="protein sequence ID" value="KAK3263080.1"/>
    <property type="molecule type" value="Genomic_DNA"/>
</dbReference>
<reference evidence="1 2" key="1">
    <citation type="journal article" date="2015" name="Genome Biol. Evol.">
        <title>Comparative Genomics of a Bacterivorous Green Alga Reveals Evolutionary Causalities and Consequences of Phago-Mixotrophic Mode of Nutrition.</title>
        <authorList>
            <person name="Burns J.A."/>
            <person name="Paasch A."/>
            <person name="Narechania A."/>
            <person name="Kim E."/>
        </authorList>
    </citation>
    <scope>NUCLEOTIDE SEQUENCE [LARGE SCALE GENOMIC DNA]</scope>
    <source>
        <strain evidence="1 2">PLY_AMNH</strain>
    </source>
</reference>
<comment type="caution">
    <text evidence="1">The sequence shown here is derived from an EMBL/GenBank/DDBJ whole genome shotgun (WGS) entry which is preliminary data.</text>
</comment>
<accession>A0AAE0FNU4</accession>
<gene>
    <name evidence="1" type="ORF">CYMTET_28096</name>
</gene>
<name>A0AAE0FNU4_9CHLO</name>
<dbReference type="Gene3D" id="2.60.120.620">
    <property type="entry name" value="q2cbj1_9rhob like domain"/>
    <property type="match status" value="1"/>
</dbReference>